<evidence type="ECO:0000313" key="2">
    <source>
        <dbReference type="EMBL" id="GGL16588.1"/>
    </source>
</evidence>
<sequence>MARLDSLCASMVCLWGRDRQRPKGLPLVASGRRGGEMEERFPPPAQSRTAQLPPVTTSLQDDEPVTNGVFIP</sequence>
<proteinExistence type="predicted"/>
<comment type="caution">
    <text evidence="2">The sequence shown here is derived from an EMBL/GenBank/DDBJ whole genome shotgun (WGS) entry which is preliminary data.</text>
</comment>
<accession>A0A917RP87</accession>
<protein>
    <submittedName>
        <fullName evidence="2">Uncharacterized protein</fullName>
    </submittedName>
</protein>
<evidence type="ECO:0000313" key="3">
    <source>
        <dbReference type="Proteomes" id="UP000637788"/>
    </source>
</evidence>
<feature type="compositionally biased region" description="Polar residues" evidence="1">
    <location>
        <begin position="46"/>
        <end position="59"/>
    </location>
</feature>
<organism evidence="2 3">
    <name type="scientific">Streptomyces flaveus</name>
    <dbReference type="NCBI Taxonomy" id="66370"/>
    <lineage>
        <taxon>Bacteria</taxon>
        <taxon>Bacillati</taxon>
        <taxon>Actinomycetota</taxon>
        <taxon>Actinomycetes</taxon>
        <taxon>Kitasatosporales</taxon>
        <taxon>Streptomycetaceae</taxon>
        <taxon>Streptomyces</taxon>
        <taxon>Streptomyces aurantiacus group</taxon>
    </lineage>
</organism>
<gene>
    <name evidence="2" type="ORF">GCM10010094_91780</name>
</gene>
<evidence type="ECO:0000256" key="1">
    <source>
        <dbReference type="SAM" id="MobiDB-lite"/>
    </source>
</evidence>
<dbReference type="AlphaFoldDB" id="A0A917RP87"/>
<keyword evidence="3" id="KW-1185">Reference proteome</keyword>
<feature type="region of interest" description="Disordered" evidence="1">
    <location>
        <begin position="23"/>
        <end position="72"/>
    </location>
</feature>
<reference evidence="2" key="2">
    <citation type="submission" date="2020-09" db="EMBL/GenBank/DDBJ databases">
        <authorList>
            <person name="Sun Q."/>
            <person name="Ohkuma M."/>
        </authorList>
    </citation>
    <scope>NUCLEOTIDE SEQUENCE</scope>
    <source>
        <strain evidence="2">JCM 3035</strain>
    </source>
</reference>
<dbReference type="Proteomes" id="UP000637788">
    <property type="component" value="Unassembled WGS sequence"/>
</dbReference>
<dbReference type="EMBL" id="BMPQ01000056">
    <property type="protein sequence ID" value="GGL16588.1"/>
    <property type="molecule type" value="Genomic_DNA"/>
</dbReference>
<name>A0A917RP87_9ACTN</name>
<reference evidence="2" key="1">
    <citation type="journal article" date="2014" name="Int. J. Syst. Evol. Microbiol.">
        <title>Complete genome sequence of Corynebacterium casei LMG S-19264T (=DSM 44701T), isolated from a smear-ripened cheese.</title>
        <authorList>
            <consortium name="US DOE Joint Genome Institute (JGI-PGF)"/>
            <person name="Walter F."/>
            <person name="Albersmeier A."/>
            <person name="Kalinowski J."/>
            <person name="Ruckert C."/>
        </authorList>
    </citation>
    <scope>NUCLEOTIDE SEQUENCE</scope>
    <source>
        <strain evidence="2">JCM 3035</strain>
    </source>
</reference>